<protein>
    <submittedName>
        <fullName evidence="1">Uncharacterized protein</fullName>
    </submittedName>
</protein>
<name>A0A345KN07_9CAUD</name>
<dbReference type="RefSeq" id="YP_010649511.1">
    <property type="nucleotide sequence ID" value="NC_070769.1"/>
</dbReference>
<gene>
    <name evidence="1" type="primary">29</name>
    <name evidence="1" type="ORF">SEA_MARGARETKALI_29</name>
</gene>
<organism evidence="1 2">
    <name type="scientific">Arthrobacter phage MargaretKali</name>
    <dbReference type="NCBI Taxonomy" id="2250414"/>
    <lineage>
        <taxon>Viruses</taxon>
        <taxon>Duplodnaviria</taxon>
        <taxon>Heunggongvirae</taxon>
        <taxon>Uroviricota</taxon>
        <taxon>Caudoviricetes</taxon>
        <taxon>Kumottavirus</taxon>
        <taxon>Kumottavirus margaretkali</taxon>
    </lineage>
</organism>
<reference evidence="2" key="1">
    <citation type="submission" date="2018-06" db="EMBL/GenBank/DDBJ databases">
        <authorList>
            <person name="Zhirakovskaya E."/>
        </authorList>
    </citation>
    <scope>NUCLEOTIDE SEQUENCE [LARGE SCALE GENOMIC DNA]</scope>
</reference>
<dbReference type="EMBL" id="MH450123">
    <property type="protein sequence ID" value="AXH44409.1"/>
    <property type="molecule type" value="Genomic_DNA"/>
</dbReference>
<sequence>MSCTVVATVVATVRTSHQGDPMKSKTDPAKECRIRHCELDARWVYSTQGHPNGDVRANYCDEHARERGTTLWDASPRSYKVTFEGPFDQIPEGK</sequence>
<accession>A0A345KN07</accession>
<dbReference type="Proteomes" id="UP000257231">
    <property type="component" value="Segment"/>
</dbReference>
<proteinExistence type="predicted"/>
<dbReference type="GeneID" id="77925059"/>
<evidence type="ECO:0000313" key="2">
    <source>
        <dbReference type="Proteomes" id="UP000257231"/>
    </source>
</evidence>
<dbReference type="KEGG" id="vg:77925059"/>
<evidence type="ECO:0000313" key="1">
    <source>
        <dbReference type="EMBL" id="AXH44409.1"/>
    </source>
</evidence>
<keyword evidence="2" id="KW-1185">Reference proteome</keyword>